<evidence type="ECO:0000259" key="1">
    <source>
        <dbReference type="PROSITE" id="PS51485"/>
    </source>
</evidence>
<dbReference type="GO" id="GO:0005886">
    <property type="term" value="C:plasma membrane"/>
    <property type="evidence" value="ECO:0007669"/>
    <property type="project" value="TreeGrafter"/>
</dbReference>
<dbReference type="GO" id="GO:0009055">
    <property type="term" value="F:electron transfer activity"/>
    <property type="evidence" value="ECO:0007669"/>
    <property type="project" value="InterPro"/>
</dbReference>
<evidence type="ECO:0000313" key="2">
    <source>
        <dbReference type="EMBL" id="KAK7357877.1"/>
    </source>
</evidence>
<dbReference type="SUPFAM" id="SSF49503">
    <property type="entry name" value="Cupredoxins"/>
    <property type="match status" value="1"/>
</dbReference>
<protein>
    <recommendedName>
        <fullName evidence="1">Phytocyanin domain-containing protein</fullName>
    </recommendedName>
</protein>
<feature type="domain" description="Phytocyanin" evidence="1">
    <location>
        <begin position="39"/>
        <end position="139"/>
    </location>
</feature>
<accession>A0AAN9MTG3</accession>
<dbReference type="PANTHER" id="PTHR33021:SF179">
    <property type="entry name" value="OS09G0541100 PROTEIN"/>
    <property type="match status" value="1"/>
</dbReference>
<sequence length="194" mass="22147">MTSYIFTHMGVTNFLKNCTLMLSILALHFTFPLNHVMASVYTVGDQDEWSSQTNFASWAGRYNFSSGDVLVFKYIKGQHNVYEVTEDTFRSCDAGSGVLAKYESGEDEVSLNEVKKYWFICNFAGHCLGGMRFGIEVKDDNNVTHFKDGAFHPPSMEPAPLDNSCTSYFVSDKRWRVIQNLIPLGLFLFNCYFW</sequence>
<dbReference type="Proteomes" id="UP001374584">
    <property type="component" value="Unassembled WGS sequence"/>
</dbReference>
<dbReference type="PANTHER" id="PTHR33021">
    <property type="entry name" value="BLUE COPPER PROTEIN"/>
    <property type="match status" value="1"/>
</dbReference>
<dbReference type="InterPro" id="IPR039391">
    <property type="entry name" value="Phytocyanin-like"/>
</dbReference>
<dbReference type="EMBL" id="JAYMYR010000006">
    <property type="protein sequence ID" value="KAK7357877.1"/>
    <property type="molecule type" value="Genomic_DNA"/>
</dbReference>
<dbReference type="AlphaFoldDB" id="A0AAN9MTG3"/>
<gene>
    <name evidence="2" type="ORF">VNO80_17174</name>
</gene>
<name>A0AAN9MTG3_PHACN</name>
<organism evidence="2 3">
    <name type="scientific">Phaseolus coccineus</name>
    <name type="common">Scarlet runner bean</name>
    <name type="synonym">Phaseolus multiflorus</name>
    <dbReference type="NCBI Taxonomy" id="3886"/>
    <lineage>
        <taxon>Eukaryota</taxon>
        <taxon>Viridiplantae</taxon>
        <taxon>Streptophyta</taxon>
        <taxon>Embryophyta</taxon>
        <taxon>Tracheophyta</taxon>
        <taxon>Spermatophyta</taxon>
        <taxon>Magnoliopsida</taxon>
        <taxon>eudicotyledons</taxon>
        <taxon>Gunneridae</taxon>
        <taxon>Pentapetalae</taxon>
        <taxon>rosids</taxon>
        <taxon>fabids</taxon>
        <taxon>Fabales</taxon>
        <taxon>Fabaceae</taxon>
        <taxon>Papilionoideae</taxon>
        <taxon>50 kb inversion clade</taxon>
        <taxon>NPAAA clade</taxon>
        <taxon>indigoferoid/millettioid clade</taxon>
        <taxon>Phaseoleae</taxon>
        <taxon>Phaseolus</taxon>
    </lineage>
</organism>
<dbReference type="InterPro" id="IPR003245">
    <property type="entry name" value="Phytocyanin_dom"/>
</dbReference>
<dbReference type="Pfam" id="PF02298">
    <property type="entry name" value="Cu_bind_like"/>
    <property type="match status" value="1"/>
</dbReference>
<proteinExistence type="predicted"/>
<reference evidence="2 3" key="1">
    <citation type="submission" date="2024-01" db="EMBL/GenBank/DDBJ databases">
        <title>The genomes of 5 underutilized Papilionoideae crops provide insights into root nodulation and disease resistanc.</title>
        <authorList>
            <person name="Jiang F."/>
        </authorList>
    </citation>
    <scope>NUCLEOTIDE SEQUENCE [LARGE SCALE GENOMIC DNA]</scope>
    <source>
        <strain evidence="2">JINMINGXINNONG_FW02</strain>
        <tissue evidence="2">Leaves</tissue>
    </source>
</reference>
<dbReference type="InterPro" id="IPR008972">
    <property type="entry name" value="Cupredoxin"/>
</dbReference>
<dbReference type="CDD" id="cd04216">
    <property type="entry name" value="Phytocyanin"/>
    <property type="match status" value="1"/>
</dbReference>
<dbReference type="PROSITE" id="PS51485">
    <property type="entry name" value="PHYTOCYANIN"/>
    <property type="match status" value="1"/>
</dbReference>
<evidence type="ECO:0000313" key="3">
    <source>
        <dbReference type="Proteomes" id="UP001374584"/>
    </source>
</evidence>
<comment type="caution">
    <text evidence="2">The sequence shown here is derived from an EMBL/GenBank/DDBJ whole genome shotgun (WGS) entry which is preliminary data.</text>
</comment>
<keyword evidence="3" id="KW-1185">Reference proteome</keyword>
<dbReference type="Gene3D" id="2.60.40.420">
    <property type="entry name" value="Cupredoxins - blue copper proteins"/>
    <property type="match status" value="1"/>
</dbReference>
<dbReference type="FunFam" id="2.60.40.420:FF:000074">
    <property type="entry name" value="Blue copper binding protein-like"/>
    <property type="match status" value="1"/>
</dbReference>